<keyword evidence="1" id="KW-0175">Coiled coil</keyword>
<dbReference type="Gene3D" id="3.10.180.10">
    <property type="entry name" value="2,3-Dihydroxybiphenyl 1,2-Dioxygenase, domain 1"/>
    <property type="match status" value="1"/>
</dbReference>
<proteinExistence type="predicted"/>
<name>A0ABU9XM51_9BACI</name>
<dbReference type="Pfam" id="PF05988">
    <property type="entry name" value="DUF899"/>
    <property type="match status" value="1"/>
</dbReference>
<organism evidence="2 3">
    <name type="scientific">Ornithinibacillus xuwenensis</name>
    <dbReference type="NCBI Taxonomy" id="3144668"/>
    <lineage>
        <taxon>Bacteria</taxon>
        <taxon>Bacillati</taxon>
        <taxon>Bacillota</taxon>
        <taxon>Bacilli</taxon>
        <taxon>Bacillales</taxon>
        <taxon>Bacillaceae</taxon>
        <taxon>Ornithinibacillus</taxon>
    </lineage>
</organism>
<evidence type="ECO:0000256" key="1">
    <source>
        <dbReference type="SAM" id="Coils"/>
    </source>
</evidence>
<gene>
    <name evidence="2" type="ORF">ABC228_16555</name>
</gene>
<dbReference type="RefSeq" id="WP_345826291.1">
    <property type="nucleotide sequence ID" value="NZ_JBDIML010000007.1"/>
</dbReference>
<sequence>MKASELLSEIDALEQELAEKKNRLMTLRKSVPRNEVNNYVFRDASNNEVSLQELFGDKNELIVIQNMGMSCSYCTMWADGFNGVYHHIIEKAAFVVATPDSPAIQDAFAAERRWQFPMISTNGTTFKEDLGFERNGNQHPGVSTFQRDEEGRMYHVANAPFGPGDDFCSVWYLFDLLPSGSKGFHPKREMTKNSEYQLTNNIAVQVKNKQEAVHFYTNILGMKQVQENTQETKLLFGGHHFYVEEGNDLNVFFEFATKDVEKSRLELLDNGCTITKQFSEKSMMIQDPYGLNFHLFEKA</sequence>
<dbReference type="Proteomes" id="UP001444625">
    <property type="component" value="Unassembled WGS sequence"/>
</dbReference>
<comment type="caution">
    <text evidence="2">The sequence shown here is derived from an EMBL/GenBank/DDBJ whole genome shotgun (WGS) entry which is preliminary data.</text>
</comment>
<reference evidence="2 3" key="1">
    <citation type="submission" date="2024-05" db="EMBL/GenBank/DDBJ databases">
        <authorList>
            <person name="Haq I."/>
            <person name="Ullah Z."/>
            <person name="Ahmad R."/>
            <person name="Li M."/>
            <person name="Tong Y."/>
        </authorList>
    </citation>
    <scope>NUCLEOTIDE SEQUENCE [LARGE SCALE GENOMIC DNA]</scope>
    <source>
        <strain evidence="2 3">16A2E</strain>
    </source>
</reference>
<dbReference type="Gene3D" id="3.40.30.10">
    <property type="entry name" value="Glutaredoxin"/>
    <property type="match status" value="1"/>
</dbReference>
<dbReference type="SUPFAM" id="SSF52833">
    <property type="entry name" value="Thioredoxin-like"/>
    <property type="match status" value="1"/>
</dbReference>
<dbReference type="InterPro" id="IPR036249">
    <property type="entry name" value="Thioredoxin-like_sf"/>
</dbReference>
<keyword evidence="3" id="KW-1185">Reference proteome</keyword>
<dbReference type="InterPro" id="IPR010296">
    <property type="entry name" value="DUF899_thioredox"/>
</dbReference>
<evidence type="ECO:0000313" key="3">
    <source>
        <dbReference type="Proteomes" id="UP001444625"/>
    </source>
</evidence>
<accession>A0ABU9XM51</accession>
<dbReference type="EMBL" id="JBDIML010000007">
    <property type="protein sequence ID" value="MEN2768796.1"/>
    <property type="molecule type" value="Genomic_DNA"/>
</dbReference>
<dbReference type="SUPFAM" id="SSF54593">
    <property type="entry name" value="Glyoxalase/Bleomycin resistance protein/Dihydroxybiphenyl dioxygenase"/>
    <property type="match status" value="1"/>
</dbReference>
<dbReference type="InterPro" id="IPR029068">
    <property type="entry name" value="Glyas_Bleomycin-R_OHBP_Dase"/>
</dbReference>
<evidence type="ECO:0000313" key="2">
    <source>
        <dbReference type="EMBL" id="MEN2768796.1"/>
    </source>
</evidence>
<feature type="coiled-coil region" evidence="1">
    <location>
        <begin position="3"/>
        <end position="30"/>
    </location>
</feature>
<protein>
    <submittedName>
        <fullName evidence="2">DUF899 family protein</fullName>
    </submittedName>
</protein>